<comment type="similarity">
    <text evidence="1">Belongs to the glycosyl hydrolase 29 family.</text>
</comment>
<sequence>MLRRPTIKIALLPAIATLLLTAFVVTIHCPEVAQAEPASGSHVSDKSPSPKATSSWVVETQEEWQAAAKEAADFELIDGTAKPTKAGAVFESQIQPFSKKQQFEAVTFKQTPHWGPGKWSDAGNLAPINGGDAAVFLSPADGDYWYFNAVKNGGEYHAWHSTDLKDWQAFGNVTGKDWVTTAEFLDGKFYIYYDRPNDEDPHLIVFDSADDLAEGKYTDHGMVFSDPSPGSDMGVFRDLDGSFHMIYEDWSAINARRHSWDSQYAGHTSSSDGIHGFTPHKHTPPIDLRGKPTGDKGTYVHPPTGKREFDVHDGKQDAWGDYELLRVGDTYYLFADDDPHDGKIGFGYWYSDDLYGKFTYGGQIRGGQHPDPTVGFAEGEFVAFLQGTDVRSRGPWADGVEAQAGVDVDGDGTIDEWTEWRTVKEEYSSIEGFAKCYKTTPAALDLSELPAGYAVQFKFKTSDPEAVLDRVEVTSAAVDSAAPQEAEETEPTSTSAKYTADWKSMDGYPVPQWFDDAKFGIFIHWGPYSVMGYKKGGRGYAEHTPSDIYNDQKHHYPWMEERFGGHPPEFGYKDVVPMFKAEKWNPDQWADLFDKAGARYIVLTAEHHDGYAMWDSDLTDWCATKIGPKRDLVGDLGKAVRAHGMKYAPSYHRERHPSFFAENGKLRYSKVYSEPLPDIAQEIELHPEAEALYGPFSYDDAFLEDYVARWQEIQQKYQPDFMWLDDIPVFYRARPHEQLDKYRQACAGMIANFLNDAAERNQPVYLNNKGGHPNWPVELGCREKDNMQIKQVGPKWENPATLGTSYGYLQAEEERDAYKSPTALIHLLCDVVSKNGNLLLNIGPKADGTIPEGMQRRLLAMGEWLEVNGEAIYGTRPWEQYQEKLDKASGPNKPSGRHAIDANSIRFTRSADGSHVYCILLSWPDKQVSIQSLAGRGIAQVQLLGSSADLEWSRAQEGIAVELPEAKPCEHAHVLKVTLEAH</sequence>
<evidence type="ECO:0000256" key="3">
    <source>
        <dbReference type="ARBA" id="ARBA00022729"/>
    </source>
</evidence>
<dbReference type="SUPFAM" id="SSF75005">
    <property type="entry name" value="Arabinanase/levansucrase/invertase"/>
    <property type="match status" value="1"/>
</dbReference>
<dbReference type="InterPro" id="IPR013780">
    <property type="entry name" value="Glyco_hydro_b"/>
</dbReference>
<keyword evidence="3" id="KW-0732">Signal</keyword>
<dbReference type="Gene3D" id="2.60.40.1180">
    <property type="entry name" value="Golgi alpha-mannosidase II"/>
    <property type="match status" value="1"/>
</dbReference>
<evidence type="ECO:0000256" key="5">
    <source>
        <dbReference type="ARBA" id="ARBA00023295"/>
    </source>
</evidence>
<dbReference type="Gene3D" id="2.115.10.20">
    <property type="entry name" value="Glycosyl hydrolase domain, family 43"/>
    <property type="match status" value="1"/>
</dbReference>
<dbReference type="AlphaFoldDB" id="A0A9X2FFM6"/>
<evidence type="ECO:0000256" key="4">
    <source>
        <dbReference type="ARBA" id="ARBA00022801"/>
    </source>
</evidence>
<dbReference type="Gene3D" id="3.20.20.80">
    <property type="entry name" value="Glycosidases"/>
    <property type="match status" value="1"/>
</dbReference>
<keyword evidence="5" id="KW-0326">Glycosidase</keyword>
<keyword evidence="10" id="KW-1185">Reference proteome</keyword>
<evidence type="ECO:0000259" key="8">
    <source>
        <dbReference type="Pfam" id="PF16757"/>
    </source>
</evidence>
<dbReference type="PANTHER" id="PTHR10030:SF37">
    <property type="entry name" value="ALPHA-L-FUCOSIDASE-RELATED"/>
    <property type="match status" value="1"/>
</dbReference>
<evidence type="ECO:0000256" key="1">
    <source>
        <dbReference type="ARBA" id="ARBA00007951"/>
    </source>
</evidence>
<proteinExistence type="inferred from homology"/>
<dbReference type="SMART" id="SM00812">
    <property type="entry name" value="Alpha_L_fucos"/>
    <property type="match status" value="1"/>
</dbReference>
<evidence type="ECO:0000313" key="10">
    <source>
        <dbReference type="Proteomes" id="UP001155241"/>
    </source>
</evidence>
<feature type="region of interest" description="Disordered" evidence="6">
    <location>
        <begin position="37"/>
        <end position="57"/>
    </location>
</feature>
<gene>
    <name evidence="9" type="ORF">NG895_30080</name>
</gene>
<comment type="caution">
    <text evidence="9">The sequence shown here is derived from an EMBL/GenBank/DDBJ whole genome shotgun (WGS) entry which is preliminary data.</text>
</comment>
<dbReference type="EMBL" id="JAMXLR010000096">
    <property type="protein sequence ID" value="MCO6048165.1"/>
    <property type="molecule type" value="Genomic_DNA"/>
</dbReference>
<evidence type="ECO:0000256" key="2">
    <source>
        <dbReference type="ARBA" id="ARBA00012662"/>
    </source>
</evidence>
<accession>A0A9X2FFM6</accession>
<dbReference type="InterPro" id="IPR031919">
    <property type="entry name" value="Fucosidase_C"/>
</dbReference>
<dbReference type="InterPro" id="IPR023296">
    <property type="entry name" value="Glyco_hydro_beta-prop_sf"/>
</dbReference>
<dbReference type="GO" id="GO:0016139">
    <property type="term" value="P:glycoside catabolic process"/>
    <property type="evidence" value="ECO:0007669"/>
    <property type="project" value="TreeGrafter"/>
</dbReference>
<name>A0A9X2FFM6_9BACT</name>
<dbReference type="EC" id="3.2.1.51" evidence="2"/>
<dbReference type="InterPro" id="IPR057739">
    <property type="entry name" value="Glyco_hydro_29_N"/>
</dbReference>
<feature type="region of interest" description="Disordered" evidence="6">
    <location>
        <begin position="477"/>
        <end position="498"/>
    </location>
</feature>
<organism evidence="9 10">
    <name type="scientific">Aeoliella straminimaris</name>
    <dbReference type="NCBI Taxonomy" id="2954799"/>
    <lineage>
        <taxon>Bacteria</taxon>
        <taxon>Pseudomonadati</taxon>
        <taxon>Planctomycetota</taxon>
        <taxon>Planctomycetia</taxon>
        <taxon>Pirellulales</taxon>
        <taxon>Lacipirellulaceae</taxon>
        <taxon>Aeoliella</taxon>
    </lineage>
</organism>
<dbReference type="GO" id="GO:0004560">
    <property type="term" value="F:alpha-L-fucosidase activity"/>
    <property type="evidence" value="ECO:0007669"/>
    <property type="project" value="InterPro"/>
</dbReference>
<protein>
    <recommendedName>
        <fullName evidence="2">alpha-L-fucosidase</fullName>
        <ecNumber evidence="2">3.2.1.51</ecNumber>
    </recommendedName>
</protein>
<dbReference type="Proteomes" id="UP001155241">
    <property type="component" value="Unassembled WGS sequence"/>
</dbReference>
<dbReference type="InterPro" id="IPR000933">
    <property type="entry name" value="Glyco_hydro_29"/>
</dbReference>
<dbReference type="PANTHER" id="PTHR10030">
    <property type="entry name" value="ALPHA-L-FUCOSIDASE"/>
    <property type="match status" value="1"/>
</dbReference>
<dbReference type="InterPro" id="IPR017853">
    <property type="entry name" value="GH"/>
</dbReference>
<evidence type="ECO:0000313" key="9">
    <source>
        <dbReference type="EMBL" id="MCO6048165.1"/>
    </source>
</evidence>
<evidence type="ECO:0000256" key="6">
    <source>
        <dbReference type="SAM" id="MobiDB-lite"/>
    </source>
</evidence>
<dbReference type="GO" id="GO:0006004">
    <property type="term" value="P:fucose metabolic process"/>
    <property type="evidence" value="ECO:0007669"/>
    <property type="project" value="TreeGrafter"/>
</dbReference>
<feature type="compositionally biased region" description="Polar residues" evidence="6">
    <location>
        <begin position="46"/>
        <end position="57"/>
    </location>
</feature>
<feature type="domain" description="Glycoside hydrolase family 29 N-terminal" evidence="7">
    <location>
        <begin position="490"/>
        <end position="870"/>
    </location>
</feature>
<dbReference type="Pfam" id="PF01120">
    <property type="entry name" value="Alpha_L_fucos"/>
    <property type="match status" value="1"/>
</dbReference>
<dbReference type="Pfam" id="PF16757">
    <property type="entry name" value="Fucosidase_C"/>
    <property type="match status" value="1"/>
</dbReference>
<dbReference type="RefSeq" id="WP_252856279.1">
    <property type="nucleotide sequence ID" value="NZ_JAMXLR010000096.1"/>
</dbReference>
<evidence type="ECO:0000259" key="7">
    <source>
        <dbReference type="Pfam" id="PF01120"/>
    </source>
</evidence>
<dbReference type="GO" id="GO:0005764">
    <property type="term" value="C:lysosome"/>
    <property type="evidence" value="ECO:0007669"/>
    <property type="project" value="TreeGrafter"/>
</dbReference>
<reference evidence="9" key="1">
    <citation type="submission" date="2022-06" db="EMBL/GenBank/DDBJ databases">
        <title>Aeoliella straminimaris, a novel planctomycete from sediments.</title>
        <authorList>
            <person name="Vitorino I.R."/>
            <person name="Lage O.M."/>
        </authorList>
    </citation>
    <scope>NUCLEOTIDE SEQUENCE</scope>
    <source>
        <strain evidence="9">ICT_H6.2</strain>
    </source>
</reference>
<dbReference type="SUPFAM" id="SSF51445">
    <property type="entry name" value="(Trans)glycosidases"/>
    <property type="match status" value="1"/>
</dbReference>
<keyword evidence="4" id="KW-0378">Hydrolase</keyword>
<feature type="region of interest" description="Disordered" evidence="6">
    <location>
        <begin position="271"/>
        <end position="294"/>
    </location>
</feature>
<feature type="domain" description="Alpha-L-fucosidase C-terminal" evidence="8">
    <location>
        <begin position="903"/>
        <end position="978"/>
    </location>
</feature>